<dbReference type="SUPFAM" id="SSF53098">
    <property type="entry name" value="Ribonuclease H-like"/>
    <property type="match status" value="1"/>
</dbReference>
<dbReference type="InterPro" id="IPR012337">
    <property type="entry name" value="RNaseH-like_sf"/>
</dbReference>
<dbReference type="GO" id="GO:0003676">
    <property type="term" value="F:nucleic acid binding"/>
    <property type="evidence" value="ECO:0007669"/>
    <property type="project" value="InterPro"/>
</dbReference>
<proteinExistence type="predicted"/>
<dbReference type="RefSeq" id="WP_155152821.1">
    <property type="nucleotide sequence ID" value="NZ_WNCS01000010.1"/>
</dbReference>
<dbReference type="InterPro" id="IPR036397">
    <property type="entry name" value="RNaseH_sf"/>
</dbReference>
<dbReference type="InterPro" id="IPR013520">
    <property type="entry name" value="Ribonucl_H"/>
</dbReference>
<feature type="domain" description="Exonuclease" evidence="1">
    <location>
        <begin position="11"/>
        <end position="234"/>
    </location>
</feature>
<organism evidence="2 3">
    <name type="scientific">Parabacteroides merdae</name>
    <dbReference type="NCBI Taxonomy" id="46503"/>
    <lineage>
        <taxon>Bacteria</taxon>
        <taxon>Pseudomonadati</taxon>
        <taxon>Bacteroidota</taxon>
        <taxon>Bacteroidia</taxon>
        <taxon>Bacteroidales</taxon>
        <taxon>Tannerellaceae</taxon>
        <taxon>Parabacteroides</taxon>
    </lineage>
</organism>
<dbReference type="Proteomes" id="UP000448908">
    <property type="component" value="Unassembled WGS sequence"/>
</dbReference>
<dbReference type="Pfam" id="PF00929">
    <property type="entry name" value="RNase_T"/>
    <property type="match status" value="1"/>
</dbReference>
<evidence type="ECO:0000313" key="2">
    <source>
        <dbReference type="EMBL" id="MTU68030.1"/>
    </source>
</evidence>
<keyword evidence="2" id="KW-0540">Nuclease</keyword>
<protein>
    <submittedName>
        <fullName evidence="2">3'-5' exonuclease</fullName>
    </submittedName>
</protein>
<dbReference type="EMBL" id="WNDA01000003">
    <property type="protein sequence ID" value="MTU68030.1"/>
    <property type="molecule type" value="Genomic_DNA"/>
</dbReference>
<accession>A0AA44AL70</accession>
<name>A0AA44AL70_9BACT</name>
<evidence type="ECO:0000313" key="3">
    <source>
        <dbReference type="Proteomes" id="UP000448908"/>
    </source>
</evidence>
<comment type="caution">
    <text evidence="2">The sequence shown here is derived from an EMBL/GenBank/DDBJ whole genome shotgun (WGS) entry which is preliminary data.</text>
</comment>
<gene>
    <name evidence="2" type="ORF">GMD92_02775</name>
</gene>
<keyword evidence="2" id="KW-0378">Hydrolase</keyword>
<keyword evidence="2" id="KW-0269">Exonuclease</keyword>
<dbReference type="GO" id="GO:0006259">
    <property type="term" value="P:DNA metabolic process"/>
    <property type="evidence" value="ECO:0007669"/>
    <property type="project" value="UniProtKB-ARBA"/>
</dbReference>
<reference evidence="2 3" key="1">
    <citation type="journal article" date="2019" name="Nat. Med.">
        <title>A library of human gut bacterial isolates paired with longitudinal multiomics data enables mechanistic microbiome research.</title>
        <authorList>
            <person name="Poyet M."/>
            <person name="Groussin M."/>
            <person name="Gibbons S.M."/>
            <person name="Avila-Pacheco J."/>
            <person name="Jiang X."/>
            <person name="Kearney S.M."/>
            <person name="Perrotta A.R."/>
            <person name="Berdy B."/>
            <person name="Zhao S."/>
            <person name="Lieberman T.D."/>
            <person name="Swanson P.K."/>
            <person name="Smith M."/>
            <person name="Roesemann S."/>
            <person name="Alexander J.E."/>
            <person name="Rich S.A."/>
            <person name="Livny J."/>
            <person name="Vlamakis H."/>
            <person name="Clish C."/>
            <person name="Bullock K."/>
            <person name="Deik A."/>
            <person name="Scott J."/>
            <person name="Pierce K.A."/>
            <person name="Xavier R.J."/>
            <person name="Alm E.J."/>
        </authorList>
    </citation>
    <scope>NUCLEOTIDE SEQUENCE [LARGE SCALE GENOMIC DNA]</scope>
    <source>
        <strain evidence="2 3">BIOML-A16</strain>
    </source>
</reference>
<dbReference type="SMART" id="SM00479">
    <property type="entry name" value="EXOIII"/>
    <property type="match status" value="1"/>
</dbReference>
<dbReference type="Gene3D" id="3.30.420.10">
    <property type="entry name" value="Ribonuclease H-like superfamily/Ribonuclease H"/>
    <property type="match status" value="1"/>
</dbReference>
<evidence type="ECO:0000259" key="1">
    <source>
        <dbReference type="SMART" id="SM00479"/>
    </source>
</evidence>
<dbReference type="AlphaFoldDB" id="A0AA44AL70"/>
<sequence>MVLKTEQKIYTGIGLDFETGGLDCRECACTQISLQAVRFDTWQVMERYEAYVAPYYRQEAGLPKRKVLRTRHEQAREESVPMKYEQTALDYSGITMDVLRSQGADIRKIAAEVIAFAGRNTLSKGNRCKPVLIGQNTAFDIGFLQQMMNYAGLLSEFEKTFAGTKDYYGNFQPHYIDTLHLGRLAFAADTEITSYKLELIAPRLGVELDDAHDAAADVTATLDILGVYTSRLRNSGGGASAMIQKKEKTRKYFKI</sequence>
<dbReference type="GO" id="GO:0004527">
    <property type="term" value="F:exonuclease activity"/>
    <property type="evidence" value="ECO:0007669"/>
    <property type="project" value="UniProtKB-KW"/>
</dbReference>